<feature type="active site" description="Proton donor/acceptor" evidence="1">
    <location>
        <position position="128"/>
    </location>
</feature>
<evidence type="ECO:0000256" key="2">
    <source>
        <dbReference type="SAM" id="Phobius"/>
    </source>
</evidence>
<reference evidence="3 4" key="1">
    <citation type="submission" date="2016-11" db="EMBL/GenBank/DDBJ databases">
        <authorList>
            <person name="Jaros S."/>
            <person name="Januszkiewicz K."/>
            <person name="Wedrychowicz H."/>
        </authorList>
    </citation>
    <scope>NUCLEOTIDE SEQUENCE [LARGE SCALE GENOMIC DNA]</scope>
    <source>
        <strain evidence="3 4">DSM 15480</strain>
    </source>
</reference>
<keyword evidence="2" id="KW-0812">Transmembrane</keyword>
<evidence type="ECO:0000313" key="4">
    <source>
        <dbReference type="Proteomes" id="UP000184301"/>
    </source>
</evidence>
<evidence type="ECO:0000313" key="3">
    <source>
        <dbReference type="EMBL" id="SHK86943.1"/>
    </source>
</evidence>
<dbReference type="Proteomes" id="UP000184301">
    <property type="component" value="Unassembled WGS sequence"/>
</dbReference>
<proteinExistence type="predicted"/>
<keyword evidence="4" id="KW-1185">Reference proteome</keyword>
<protein>
    <submittedName>
        <fullName evidence="3">Sortase B</fullName>
    </submittedName>
</protein>
<dbReference type="NCBIfam" id="TIGR03064">
    <property type="entry name" value="sortase_srtB"/>
    <property type="match status" value="1"/>
</dbReference>
<dbReference type="AlphaFoldDB" id="A0A1M6VZW3"/>
<dbReference type="InterPro" id="IPR023365">
    <property type="entry name" value="Sortase_dom-sf"/>
</dbReference>
<keyword evidence="2" id="KW-1133">Transmembrane helix</keyword>
<accession>A0A1M6VZW3</accession>
<dbReference type="EMBL" id="FQZY01000100">
    <property type="protein sequence ID" value="SHK86943.1"/>
    <property type="molecule type" value="Genomic_DNA"/>
</dbReference>
<dbReference type="InterPro" id="IPR009835">
    <property type="entry name" value="SrtB"/>
</dbReference>
<dbReference type="SUPFAM" id="SSF63817">
    <property type="entry name" value="Sortase"/>
    <property type="match status" value="1"/>
</dbReference>
<name>A0A1M6VZW3_9FIRM</name>
<gene>
    <name evidence="3" type="ORF">SAMN02745243_03896</name>
</gene>
<evidence type="ECO:0000256" key="1">
    <source>
        <dbReference type="PIRSR" id="PIRSR605754-1"/>
    </source>
</evidence>
<organism evidence="3 4">
    <name type="scientific">Hespellia stercorisuis DSM 15480</name>
    <dbReference type="NCBI Taxonomy" id="1121950"/>
    <lineage>
        <taxon>Bacteria</taxon>
        <taxon>Bacillati</taxon>
        <taxon>Bacillota</taxon>
        <taxon>Clostridia</taxon>
        <taxon>Lachnospirales</taxon>
        <taxon>Lachnospiraceae</taxon>
        <taxon>Hespellia</taxon>
    </lineage>
</organism>
<dbReference type="CDD" id="cd05826">
    <property type="entry name" value="Sortase_B"/>
    <property type="match status" value="1"/>
</dbReference>
<dbReference type="PROSITE" id="PS51257">
    <property type="entry name" value="PROKAR_LIPOPROTEIN"/>
    <property type="match status" value="1"/>
</dbReference>
<keyword evidence="2" id="KW-0472">Membrane</keyword>
<dbReference type="STRING" id="1121950.SAMN02745243_03896"/>
<dbReference type="Gene3D" id="2.40.260.10">
    <property type="entry name" value="Sortase"/>
    <property type="match status" value="1"/>
</dbReference>
<feature type="transmembrane region" description="Helical" evidence="2">
    <location>
        <begin position="275"/>
        <end position="292"/>
    </location>
</feature>
<feature type="transmembrane region" description="Helical" evidence="2">
    <location>
        <begin position="12"/>
        <end position="33"/>
    </location>
</feature>
<sequence length="315" mass="35958">MARKIVCLLNEFLNMLLLSAVLLLFLYGCYGLWDSKIVYEAADKLQYEVYKPTQNQPSFEELQSRNPDVLGWLCVYGTGIDYPLVQGADNDTYLNTNVMCEYALSGSIFLDAKNQRDFSDFNSLIYGHHMEKSAMFGDVGKFLEPDYFEEHKYGSIYYAGKNHGIDFFAMLSVDAYDTGVYRPAVVGQEVQQEYLDGIWAKAVQKRHMQVTTDDRIVLLSTCDSQTTSGRHILVGKLTDDVKKNAFETDTQEGNSMINKVEQQSAGDLIRQMPKWIWAVLGFVLLIATLILWKHHKRKQRKMGDTDGDKKEQNGM</sequence>
<dbReference type="GO" id="GO:0016787">
    <property type="term" value="F:hydrolase activity"/>
    <property type="evidence" value="ECO:0007669"/>
    <property type="project" value="UniProtKB-KW"/>
</dbReference>
<feature type="active site" description="Acyl-thioester intermediate" evidence="1">
    <location>
        <position position="222"/>
    </location>
</feature>
<dbReference type="RefSeq" id="WP_073113155.1">
    <property type="nucleotide sequence ID" value="NZ_FQZY01000100.1"/>
</dbReference>